<gene>
    <name evidence="2" type="ORF">A2928_03790</name>
</gene>
<sequence>MRKEPFTVGNYVHVVKRGARGTLIVRNLSEKRRFLKMLRYLNSQEIDENWERTVSDSSITLYDWPPQWHTQRPLVKILGYCLMPNHFHLLLKEIEMNGISKFVKKISESMTLFNNNKYGEHGSIFQGAYRARTIHNNEYLRYVAAYILVKNPFELYAGGLREAQKNFEDAYKFSIEYEFCSLVPYAGNTVSQIIEKDILGEIFQSTDDFKTCARDMISAFVSRNAETDLTRLYLE</sequence>
<dbReference type="Proteomes" id="UP000176221">
    <property type="component" value="Unassembled WGS sequence"/>
</dbReference>
<reference evidence="2 3" key="1">
    <citation type="journal article" date="2016" name="Nat. Commun.">
        <title>Thousands of microbial genomes shed light on interconnected biogeochemical processes in an aquifer system.</title>
        <authorList>
            <person name="Anantharaman K."/>
            <person name="Brown C.T."/>
            <person name="Hug L.A."/>
            <person name="Sharon I."/>
            <person name="Castelle C.J."/>
            <person name="Probst A.J."/>
            <person name="Thomas B.C."/>
            <person name="Singh A."/>
            <person name="Wilkins M.J."/>
            <person name="Karaoz U."/>
            <person name="Brodie E.L."/>
            <person name="Williams K.H."/>
            <person name="Hubbard S.S."/>
            <person name="Banfield J.F."/>
        </authorList>
    </citation>
    <scope>NUCLEOTIDE SEQUENCE [LARGE SCALE GENOMIC DNA]</scope>
</reference>
<dbReference type="SMART" id="SM01321">
    <property type="entry name" value="Y1_Tnp"/>
    <property type="match status" value="1"/>
</dbReference>
<dbReference type="Pfam" id="PF01797">
    <property type="entry name" value="Y1_Tnp"/>
    <property type="match status" value="1"/>
</dbReference>
<dbReference type="GO" id="GO:0006313">
    <property type="term" value="P:DNA transposition"/>
    <property type="evidence" value="ECO:0007669"/>
    <property type="project" value="InterPro"/>
</dbReference>
<feature type="domain" description="Transposase IS200-like" evidence="1">
    <location>
        <begin position="8"/>
        <end position="150"/>
    </location>
</feature>
<evidence type="ECO:0000259" key="1">
    <source>
        <dbReference type="SMART" id="SM01321"/>
    </source>
</evidence>
<dbReference type="InterPro" id="IPR002686">
    <property type="entry name" value="Transposase_17"/>
</dbReference>
<accession>A0A1G2N7Z2</accession>
<dbReference type="EMBL" id="MHRX01000049">
    <property type="protein sequence ID" value="OHA32277.1"/>
    <property type="molecule type" value="Genomic_DNA"/>
</dbReference>
<organism evidence="2 3">
    <name type="scientific">Candidatus Taylorbacteria bacterium RIFCSPLOWO2_01_FULL_45_15b</name>
    <dbReference type="NCBI Taxonomy" id="1802319"/>
    <lineage>
        <taxon>Bacteria</taxon>
        <taxon>Candidatus Tayloriibacteriota</taxon>
    </lineage>
</organism>
<dbReference type="GO" id="GO:0003677">
    <property type="term" value="F:DNA binding"/>
    <property type="evidence" value="ECO:0007669"/>
    <property type="project" value="InterPro"/>
</dbReference>
<protein>
    <recommendedName>
        <fullName evidence="1">Transposase IS200-like domain-containing protein</fullName>
    </recommendedName>
</protein>
<dbReference type="PANTHER" id="PTHR34322">
    <property type="entry name" value="TRANSPOSASE, Y1_TNP DOMAIN-CONTAINING"/>
    <property type="match status" value="1"/>
</dbReference>
<comment type="caution">
    <text evidence="2">The sequence shown here is derived from an EMBL/GenBank/DDBJ whole genome shotgun (WGS) entry which is preliminary data.</text>
</comment>
<dbReference type="Gene3D" id="3.30.70.1290">
    <property type="entry name" value="Transposase IS200-like"/>
    <property type="match status" value="1"/>
</dbReference>
<evidence type="ECO:0000313" key="2">
    <source>
        <dbReference type="EMBL" id="OHA32277.1"/>
    </source>
</evidence>
<dbReference type="STRING" id="1802319.A2928_03790"/>
<dbReference type="InterPro" id="IPR036515">
    <property type="entry name" value="Transposase_17_sf"/>
</dbReference>
<name>A0A1G2N7Z2_9BACT</name>
<evidence type="ECO:0000313" key="3">
    <source>
        <dbReference type="Proteomes" id="UP000176221"/>
    </source>
</evidence>
<dbReference type="PANTHER" id="PTHR34322:SF2">
    <property type="entry name" value="TRANSPOSASE IS200-LIKE DOMAIN-CONTAINING PROTEIN"/>
    <property type="match status" value="1"/>
</dbReference>
<dbReference type="GO" id="GO:0004803">
    <property type="term" value="F:transposase activity"/>
    <property type="evidence" value="ECO:0007669"/>
    <property type="project" value="InterPro"/>
</dbReference>
<dbReference type="AlphaFoldDB" id="A0A1G2N7Z2"/>
<dbReference type="SUPFAM" id="SSF143422">
    <property type="entry name" value="Transposase IS200-like"/>
    <property type="match status" value="1"/>
</dbReference>
<proteinExistence type="predicted"/>